<gene>
    <name evidence="1" type="ORF">G7070_08000</name>
</gene>
<dbReference type="Gene3D" id="3.40.50.1820">
    <property type="entry name" value="alpha/beta hydrolase"/>
    <property type="match status" value="1"/>
</dbReference>
<dbReference type="EMBL" id="CP049865">
    <property type="protein sequence ID" value="QIK72223.1"/>
    <property type="molecule type" value="Genomic_DNA"/>
</dbReference>
<proteinExistence type="predicted"/>
<evidence type="ECO:0000313" key="1">
    <source>
        <dbReference type="EMBL" id="QIK72223.1"/>
    </source>
</evidence>
<dbReference type="AlphaFoldDB" id="A0A6G7Y614"/>
<evidence type="ECO:0000313" key="2">
    <source>
        <dbReference type="Proteomes" id="UP000501058"/>
    </source>
</evidence>
<accession>A0A6G7Y614</accession>
<dbReference type="KEGG" id="prv:G7070_08000"/>
<keyword evidence="2" id="KW-1185">Reference proteome</keyword>
<dbReference type="RefSeq" id="WP_166233299.1">
    <property type="nucleotide sequence ID" value="NZ_CP049865.1"/>
</dbReference>
<dbReference type="Proteomes" id="UP000501058">
    <property type="component" value="Chromosome"/>
</dbReference>
<organism evidence="1 2">
    <name type="scientific">Propioniciclava coleopterorum</name>
    <dbReference type="NCBI Taxonomy" id="2714937"/>
    <lineage>
        <taxon>Bacteria</taxon>
        <taxon>Bacillati</taxon>
        <taxon>Actinomycetota</taxon>
        <taxon>Actinomycetes</taxon>
        <taxon>Propionibacteriales</taxon>
        <taxon>Propionibacteriaceae</taxon>
        <taxon>Propioniciclava</taxon>
    </lineage>
</organism>
<protein>
    <submittedName>
        <fullName evidence="1">Uncharacterized protein</fullName>
    </submittedName>
</protein>
<sequence>MQRTLSARLCAAGRVVETHEYPGRTHMGVIAEGAPLIDDLFAWTDAVQAGQRPSNC</sequence>
<dbReference type="InterPro" id="IPR029058">
    <property type="entry name" value="AB_hydrolase_fold"/>
</dbReference>
<name>A0A6G7Y614_9ACTN</name>
<reference evidence="1 2" key="1">
    <citation type="submission" date="2020-03" db="EMBL/GenBank/DDBJ databases">
        <title>Propioniciclava sp. nov., isolated from Hydrophilus acuminatus.</title>
        <authorList>
            <person name="Hyun D.-W."/>
            <person name="Bae J.-W."/>
        </authorList>
    </citation>
    <scope>NUCLEOTIDE SEQUENCE [LARGE SCALE GENOMIC DNA]</scope>
    <source>
        <strain evidence="1 2">HDW11</strain>
    </source>
</reference>